<comment type="caution">
    <text evidence="4">The sequence shown here is derived from an EMBL/GenBank/DDBJ whole genome shotgun (WGS) entry which is preliminary data.</text>
</comment>
<dbReference type="InterPro" id="IPR005200">
    <property type="entry name" value="Endo-beta-glucanase"/>
</dbReference>
<dbReference type="InterPro" id="IPR040451">
    <property type="entry name" value="GH81_N"/>
</dbReference>
<gene>
    <name evidence="4" type="ORF">DL89DRAFT_91477</name>
</gene>
<dbReference type="PROSITE" id="PS52008">
    <property type="entry name" value="GH81"/>
    <property type="match status" value="1"/>
</dbReference>
<feature type="compositionally biased region" description="Polar residues" evidence="1">
    <location>
        <begin position="134"/>
        <end position="143"/>
    </location>
</feature>
<feature type="chain" id="PRO_5013073225" description="Glycosyl hydrolase family 81 N-terminal domain-containing protein" evidence="2">
    <location>
        <begin position="22"/>
        <end position="602"/>
    </location>
</feature>
<evidence type="ECO:0000313" key="4">
    <source>
        <dbReference type="EMBL" id="ORX73325.1"/>
    </source>
</evidence>
<dbReference type="GO" id="GO:0052861">
    <property type="term" value="F:endo-1,3(4)-beta-glucanase activity"/>
    <property type="evidence" value="ECO:0007669"/>
    <property type="project" value="InterPro"/>
</dbReference>
<feature type="signal peptide" evidence="2">
    <location>
        <begin position="1"/>
        <end position="21"/>
    </location>
</feature>
<accession>A0A1Y1WIY6</accession>
<reference evidence="4 5" key="1">
    <citation type="submission" date="2016-07" db="EMBL/GenBank/DDBJ databases">
        <title>Pervasive Adenine N6-methylation of Active Genes in Fungi.</title>
        <authorList>
            <consortium name="DOE Joint Genome Institute"/>
            <person name="Mondo S.J."/>
            <person name="Dannebaum R.O."/>
            <person name="Kuo R.C."/>
            <person name="Labutti K."/>
            <person name="Haridas S."/>
            <person name="Kuo A."/>
            <person name="Salamov A."/>
            <person name="Ahrendt S.R."/>
            <person name="Lipzen A."/>
            <person name="Sullivan W."/>
            <person name="Andreopoulos W.B."/>
            <person name="Clum A."/>
            <person name="Lindquist E."/>
            <person name="Daum C."/>
            <person name="Ramamoorthy G.K."/>
            <person name="Gryganskyi A."/>
            <person name="Culley D."/>
            <person name="Magnuson J.K."/>
            <person name="James T.Y."/>
            <person name="O'Malley M.A."/>
            <person name="Stajich J.E."/>
            <person name="Spatafora J.W."/>
            <person name="Visel A."/>
            <person name="Grigoriev I.V."/>
        </authorList>
    </citation>
    <scope>NUCLEOTIDE SEQUENCE [LARGE SCALE GENOMIC DNA]</scope>
    <source>
        <strain evidence="4 5">ATCC 12442</strain>
    </source>
</reference>
<evidence type="ECO:0000259" key="3">
    <source>
        <dbReference type="Pfam" id="PF03639"/>
    </source>
</evidence>
<evidence type="ECO:0000313" key="5">
    <source>
        <dbReference type="Proteomes" id="UP000193922"/>
    </source>
</evidence>
<evidence type="ECO:0000256" key="2">
    <source>
        <dbReference type="SAM" id="SignalP"/>
    </source>
</evidence>
<feature type="domain" description="Glycosyl hydrolase family 81 N-terminal" evidence="3">
    <location>
        <begin position="206"/>
        <end position="523"/>
    </location>
</feature>
<sequence length="602" mass="65148">MRSLLVLAALSSAALFSSTFAAPNYNEVNDDARPTTALVITSIAPALSSAMPQASAEAGTATSMAPNIVYVTVTQTVNVDALCGESSGKQLWVSTPATTHMPVAPTRLPQPPSGVDTPSGKDRPNSEQRESSPDFFTQVSSPDSPEESSLIRSQDSSHSGVESDSRAILAPLDPHQQSPLDTNQRLLYRNADNSYVPNAGLFDQSQIKRPFQTNRWWQNLVVEDGTNPIHVYPYMVKCLSNSSIIGFPKFQATETAMTSSQSPDWTLDDANGRLSQRLVTGYDDLGVYVGWSGSGPIMRSRFFKGMPFVTYEMVSITPRLSTIHAVIKTELLSHSVGSNGVRTLKDIAKLTRSMTELPGLTKITLNDNSKWLVVSKPAITWQQSGNVLKGPDNFKGTVQLAHLGDNPDDNINILQKYAGTYATEGTVTYTKIQDKMTVGRSSDLVFFYKTNSDEGGSTDRIRAANEASTQLELLSFMLPHHMDSLNSTAVTKEDLSGYRCAKGPLTAVVGNMIIINQPLEPVDYEGQNKLTTADQDSIKQQLLIDASTGNQRHSPRSLLLRQGPGARGAALPDRAGSQGHCDRRPATRPTGAADDAVADIVQ</sequence>
<dbReference type="OrthoDB" id="4473401at2759"/>
<feature type="region of interest" description="Disordered" evidence="1">
    <location>
        <begin position="546"/>
        <end position="602"/>
    </location>
</feature>
<dbReference type="PANTHER" id="PTHR31983:SF0">
    <property type="entry name" value="GLUCAN ENDO-1,3-BETA-D-GLUCOSIDASE 2"/>
    <property type="match status" value="1"/>
</dbReference>
<dbReference type="PANTHER" id="PTHR31983">
    <property type="entry name" value="ENDO-1,3(4)-BETA-GLUCANASE 1"/>
    <property type="match status" value="1"/>
</dbReference>
<dbReference type="GeneID" id="63808895"/>
<evidence type="ECO:0000256" key="1">
    <source>
        <dbReference type="SAM" id="MobiDB-lite"/>
    </source>
</evidence>
<name>A0A1Y1WIY6_9FUNG</name>
<dbReference type="STRING" id="61395.A0A1Y1WIY6"/>
<dbReference type="EMBL" id="MCFD01000002">
    <property type="protein sequence ID" value="ORX73325.1"/>
    <property type="molecule type" value="Genomic_DNA"/>
</dbReference>
<organism evidence="4 5">
    <name type="scientific">Linderina pennispora</name>
    <dbReference type="NCBI Taxonomy" id="61395"/>
    <lineage>
        <taxon>Eukaryota</taxon>
        <taxon>Fungi</taxon>
        <taxon>Fungi incertae sedis</taxon>
        <taxon>Zoopagomycota</taxon>
        <taxon>Kickxellomycotina</taxon>
        <taxon>Kickxellomycetes</taxon>
        <taxon>Kickxellales</taxon>
        <taxon>Kickxellaceae</taxon>
        <taxon>Linderina</taxon>
    </lineage>
</organism>
<keyword evidence="2" id="KW-0732">Signal</keyword>
<feature type="region of interest" description="Disordered" evidence="1">
    <location>
        <begin position="100"/>
        <end position="164"/>
    </location>
</feature>
<dbReference type="AlphaFoldDB" id="A0A1Y1WIY6"/>
<dbReference type="Gene3D" id="2.70.98.30">
    <property type="entry name" value="Golgi alpha-mannosidase II, domain 4"/>
    <property type="match status" value="1"/>
</dbReference>
<dbReference type="Pfam" id="PF03639">
    <property type="entry name" value="Glyco_hydro_81"/>
    <property type="match status" value="1"/>
</dbReference>
<feature type="compositionally biased region" description="Basic and acidic residues" evidence="1">
    <location>
        <begin position="119"/>
        <end position="132"/>
    </location>
</feature>
<proteinExistence type="predicted"/>
<protein>
    <recommendedName>
        <fullName evidence="3">Glycosyl hydrolase family 81 N-terminal domain-containing protein</fullName>
    </recommendedName>
</protein>
<dbReference type="Proteomes" id="UP000193922">
    <property type="component" value="Unassembled WGS sequence"/>
</dbReference>
<feature type="compositionally biased region" description="Polar residues" evidence="1">
    <location>
        <begin position="150"/>
        <end position="162"/>
    </location>
</feature>
<dbReference type="RefSeq" id="XP_040746665.1">
    <property type="nucleotide sequence ID" value="XM_040892247.1"/>
</dbReference>
<keyword evidence="5" id="KW-1185">Reference proteome</keyword>